<evidence type="ECO:0008006" key="3">
    <source>
        <dbReference type="Google" id="ProtNLM"/>
    </source>
</evidence>
<gene>
    <name evidence="1" type="ORF">KSF_099560</name>
</gene>
<comment type="caution">
    <text evidence="1">The sequence shown here is derived from an EMBL/GenBank/DDBJ whole genome shotgun (WGS) entry which is preliminary data.</text>
</comment>
<dbReference type="Proteomes" id="UP000597444">
    <property type="component" value="Unassembled WGS sequence"/>
</dbReference>
<name>A0A8J3N8P4_9CHLR</name>
<protein>
    <recommendedName>
        <fullName evidence="3">SH3 domain-containing protein</fullName>
    </recommendedName>
</protein>
<dbReference type="EMBL" id="BNJK01000002">
    <property type="protein sequence ID" value="GHO99908.1"/>
    <property type="molecule type" value="Genomic_DNA"/>
</dbReference>
<keyword evidence="2" id="KW-1185">Reference proteome</keyword>
<dbReference type="AlphaFoldDB" id="A0A8J3N8P4"/>
<reference evidence="1" key="1">
    <citation type="submission" date="2020-10" db="EMBL/GenBank/DDBJ databases">
        <title>Taxonomic study of unclassified bacteria belonging to the class Ktedonobacteria.</title>
        <authorList>
            <person name="Yabe S."/>
            <person name="Wang C.M."/>
            <person name="Zheng Y."/>
            <person name="Sakai Y."/>
            <person name="Cavaletti L."/>
            <person name="Monciardini P."/>
            <person name="Donadio S."/>
        </authorList>
    </citation>
    <scope>NUCLEOTIDE SEQUENCE</scope>
    <source>
        <strain evidence="1">ID150040</strain>
    </source>
</reference>
<proteinExistence type="predicted"/>
<accession>A0A8J3N8P4</accession>
<evidence type="ECO:0000313" key="2">
    <source>
        <dbReference type="Proteomes" id="UP000597444"/>
    </source>
</evidence>
<organism evidence="1 2">
    <name type="scientific">Reticulibacter mediterranei</name>
    <dbReference type="NCBI Taxonomy" id="2778369"/>
    <lineage>
        <taxon>Bacteria</taxon>
        <taxon>Bacillati</taxon>
        <taxon>Chloroflexota</taxon>
        <taxon>Ktedonobacteria</taxon>
        <taxon>Ktedonobacterales</taxon>
        <taxon>Reticulibacteraceae</taxon>
        <taxon>Reticulibacter</taxon>
    </lineage>
</organism>
<sequence length="187" mass="20414">MIEYINKGVYTSECQAQGEQVQDRGYTNDWWTKLQAPDGRWGWVTNIYIKGAAQIAGVPTCGATPAPPVTPTPPQPKSVSVLVFKEAETFPCIHPHINSRVAGCNSNGKVQPNNFQAYCQQQGSFYFEGGWTTRKNDWWTLIQNGGSQVWVSNLDIKGAAIIEGVPQGPDACRANAPAGYPDGAYHP</sequence>
<evidence type="ECO:0000313" key="1">
    <source>
        <dbReference type="EMBL" id="GHO99908.1"/>
    </source>
</evidence>